<keyword evidence="1" id="KW-0812">Transmembrane</keyword>
<organism evidence="2 3">
    <name type="scientific">Allacma fusca</name>
    <dbReference type="NCBI Taxonomy" id="39272"/>
    <lineage>
        <taxon>Eukaryota</taxon>
        <taxon>Metazoa</taxon>
        <taxon>Ecdysozoa</taxon>
        <taxon>Arthropoda</taxon>
        <taxon>Hexapoda</taxon>
        <taxon>Collembola</taxon>
        <taxon>Symphypleona</taxon>
        <taxon>Sminthuridae</taxon>
        <taxon>Allacma</taxon>
    </lineage>
</organism>
<evidence type="ECO:0000313" key="2">
    <source>
        <dbReference type="EMBL" id="CAG7821638.1"/>
    </source>
</evidence>
<protein>
    <submittedName>
        <fullName evidence="2">Uncharacterized protein</fullName>
    </submittedName>
</protein>
<dbReference type="EMBL" id="CAJVCH010517642">
    <property type="protein sequence ID" value="CAG7821638.1"/>
    <property type="molecule type" value="Genomic_DNA"/>
</dbReference>
<evidence type="ECO:0000256" key="1">
    <source>
        <dbReference type="SAM" id="Phobius"/>
    </source>
</evidence>
<keyword evidence="3" id="KW-1185">Reference proteome</keyword>
<comment type="caution">
    <text evidence="2">The sequence shown here is derived from an EMBL/GenBank/DDBJ whole genome shotgun (WGS) entry which is preliminary data.</text>
</comment>
<proteinExistence type="predicted"/>
<accession>A0A8J2PGX0</accession>
<gene>
    <name evidence="2" type="ORF">AFUS01_LOCUS31966</name>
</gene>
<evidence type="ECO:0000313" key="3">
    <source>
        <dbReference type="Proteomes" id="UP000708208"/>
    </source>
</evidence>
<reference evidence="2" key="1">
    <citation type="submission" date="2021-06" db="EMBL/GenBank/DDBJ databases">
        <authorList>
            <person name="Hodson N. C."/>
            <person name="Mongue J. A."/>
            <person name="Jaron S. K."/>
        </authorList>
    </citation>
    <scope>NUCLEOTIDE SEQUENCE</scope>
</reference>
<name>A0A8J2PGX0_9HEXA</name>
<dbReference type="AlphaFoldDB" id="A0A8J2PGX0"/>
<keyword evidence="1" id="KW-0472">Membrane</keyword>
<sequence>MPSSHAISVPIIQVLAGILYGPGELTLVSRDKYNPVKLEVPTITSSEKGAVLPCVLESAEDFRQTLTHDKRLTILLQTLLVKPEEEEFIHEWPPYIKLWIAACIYYLRKLKKTKDLYIGVAVSVSVILSCLKTYSFSTVTSQTQKDDKTGKISSLLKQQVLTNSLQKLLQGFSTVPNYDTKKFWRTYDMTRCC</sequence>
<dbReference type="Proteomes" id="UP000708208">
    <property type="component" value="Unassembled WGS sequence"/>
</dbReference>
<keyword evidence="1" id="KW-1133">Transmembrane helix</keyword>
<feature type="transmembrane region" description="Helical" evidence="1">
    <location>
        <begin position="116"/>
        <end position="136"/>
    </location>
</feature>